<evidence type="ECO:0000259" key="3">
    <source>
        <dbReference type="Pfam" id="PF00850"/>
    </source>
</evidence>
<dbReference type="Gene3D" id="3.40.800.20">
    <property type="entry name" value="Histone deacetylase domain"/>
    <property type="match status" value="1"/>
</dbReference>
<feature type="repeat" description="ANK" evidence="1">
    <location>
        <begin position="308"/>
        <end position="340"/>
    </location>
</feature>
<sequence length="1012" mass="111220">MFENNSSDEETDDDEGHLFQSQFPIHDLCDARVHFEGNGGGVGVAGENLERLRKALTFPKKKKKNDGEEGGGGGGEDDGDDDEEEGEDGDEEEDSDDEKDFDPDAEEEEEEEEGEEEEDGDDDDKNENNAGNDEGDDAAAEEQFNTNLKHALNRRDEDGQTALHCAILSGQNLMVEMLLEKGADPFATLEGSPPVHIACTMASFAKFREASLEMVKVLLPHLTRHDVEDDYHRTAMSIAAQHGSKEICAYLIQNYEAPNEEDDLKAYLNQKDRSGRTALIWAANYNRADVVELLLENDSSMLNDTDNDGNTALIHAVRNNSAECVKVLIKRNADADIVNAKEESAKCIAKRRGYDDLVSLLNGKKGKKETTPPGVNGLIIAPDACLLHHSCPAIKRGCSFDVPPENVQRLTCIMNPVNGTLRAADFSESSTLSIDTTESPAQMVDVLRCHEYNYIKKVQKICESLPDVTVHSSAIGTIDGDTTVCSHSFHAALCAAGAAIKAVDAVVIGEEHEKCQRVFCAVRPPGHHAGPLGPVGLPGDPIGQGSHGFCLINNVAVAAAYARCVHRHKGIKKVAIIDFDVHHGNGTEALVANTAPSAPKVKISTPWSSGEITTNTCKPWMDPDTDKDEIFFASVHGYGRMSNFYPGTGPTKDTKQRQEQNDINFENEDNNNNTSTENDNTDTGYVSGYSSAEDEAADGVVKDDQKVLAEMETATFEKPPPRIVDVGMIGEGKRAERGSSWRRVWRAKVLPALDEFKPDLVFISAGFDAHSKDAIQGPVNLGVKELDYEWLTNELCEIANKHAGGRVISVLEGGYRIQGKAVSAFGRSVASHCKALFATHNTDCFDEKLNARILEKEVAKKREQRELVRLERLERETEQLRRRQEERERELLRLQELEENGGVETEEGGAPTEAAEAAAPPPAEVQEVGGKRRRRGGAVDYAALNAKMLEEQQQEQKQKEEKVEEQDPPAVPIVIDGDDEENENVDEENMEEDDEEDDMDAEEEDEEELADA</sequence>
<reference evidence="4 5" key="1">
    <citation type="submission" date="2011-10" db="EMBL/GenBank/DDBJ databases">
        <authorList>
            <person name="Genoscope - CEA"/>
        </authorList>
    </citation>
    <scope>NUCLEOTIDE SEQUENCE [LARGE SCALE GENOMIC DNA]</scope>
    <source>
        <strain evidence="4 5">RCC 1105</strain>
    </source>
</reference>
<dbReference type="Pfam" id="PF00850">
    <property type="entry name" value="Hist_deacetyl"/>
    <property type="match status" value="2"/>
</dbReference>
<dbReference type="EMBL" id="FO082269">
    <property type="protein sequence ID" value="CCO18285.1"/>
    <property type="molecule type" value="Genomic_DNA"/>
</dbReference>
<feature type="domain" description="Histone deacetylase" evidence="3">
    <location>
        <begin position="739"/>
        <end position="819"/>
    </location>
</feature>
<accession>K8F0H6</accession>
<dbReference type="STRING" id="41875.K8F0H6"/>
<feature type="region of interest" description="Disordered" evidence="2">
    <location>
        <begin position="893"/>
        <end position="1012"/>
    </location>
</feature>
<dbReference type="SUPFAM" id="SSF52768">
    <property type="entry name" value="Arginase/deacetylase"/>
    <property type="match status" value="2"/>
</dbReference>
<dbReference type="PANTHER" id="PTHR10625">
    <property type="entry name" value="HISTONE DEACETYLASE HDAC1-RELATED"/>
    <property type="match status" value="1"/>
</dbReference>
<dbReference type="InterPro" id="IPR023696">
    <property type="entry name" value="Ureohydrolase_dom_sf"/>
</dbReference>
<dbReference type="GO" id="GO:0000118">
    <property type="term" value="C:histone deacetylase complex"/>
    <property type="evidence" value="ECO:0007669"/>
    <property type="project" value="TreeGrafter"/>
</dbReference>
<protein>
    <submittedName>
        <fullName evidence="4">Histone deacetylase</fullName>
    </submittedName>
</protein>
<feature type="compositionally biased region" description="Acidic residues" evidence="2">
    <location>
        <begin position="897"/>
        <end position="907"/>
    </location>
</feature>
<feature type="compositionally biased region" description="Acidic residues" evidence="2">
    <location>
        <begin position="976"/>
        <end position="1012"/>
    </location>
</feature>
<feature type="compositionally biased region" description="Acidic residues" evidence="2">
    <location>
        <begin position="75"/>
        <end position="125"/>
    </location>
</feature>
<dbReference type="GO" id="GO:0005737">
    <property type="term" value="C:cytoplasm"/>
    <property type="evidence" value="ECO:0007669"/>
    <property type="project" value="TreeGrafter"/>
</dbReference>
<keyword evidence="1" id="KW-0040">ANK repeat</keyword>
<dbReference type="PROSITE" id="PS50088">
    <property type="entry name" value="ANK_REPEAT"/>
    <property type="match status" value="3"/>
</dbReference>
<evidence type="ECO:0000313" key="4">
    <source>
        <dbReference type="EMBL" id="CCO18285.1"/>
    </source>
</evidence>
<evidence type="ECO:0000313" key="5">
    <source>
        <dbReference type="Proteomes" id="UP000198341"/>
    </source>
</evidence>
<dbReference type="GeneID" id="19013477"/>
<dbReference type="PROSITE" id="PS50297">
    <property type="entry name" value="ANK_REP_REGION"/>
    <property type="match status" value="3"/>
</dbReference>
<dbReference type="OrthoDB" id="424012at2759"/>
<dbReference type="Pfam" id="PF12796">
    <property type="entry name" value="Ank_2"/>
    <property type="match status" value="1"/>
</dbReference>
<dbReference type="GO" id="GO:0040029">
    <property type="term" value="P:epigenetic regulation of gene expression"/>
    <property type="evidence" value="ECO:0007669"/>
    <property type="project" value="TreeGrafter"/>
</dbReference>
<feature type="compositionally biased region" description="Low complexity" evidence="2">
    <location>
        <begin position="908"/>
        <end position="928"/>
    </location>
</feature>
<dbReference type="PANTHER" id="PTHR10625:SF26">
    <property type="entry name" value="HISTONE DEACETYLASE DOMAIN-CONTAINING PROTEIN"/>
    <property type="match status" value="1"/>
</dbReference>
<feature type="region of interest" description="Disordered" evidence="2">
    <location>
        <begin position="663"/>
        <end position="700"/>
    </location>
</feature>
<dbReference type="InterPro" id="IPR036770">
    <property type="entry name" value="Ankyrin_rpt-contain_sf"/>
</dbReference>
<keyword evidence="5" id="KW-1185">Reference proteome</keyword>
<evidence type="ECO:0000256" key="2">
    <source>
        <dbReference type="SAM" id="MobiDB-lite"/>
    </source>
</evidence>
<feature type="repeat" description="ANK" evidence="1">
    <location>
        <begin position="274"/>
        <end position="306"/>
    </location>
</feature>
<dbReference type="eggNOG" id="KOG1343">
    <property type="taxonomic scope" value="Eukaryota"/>
</dbReference>
<dbReference type="eggNOG" id="KOG4177">
    <property type="taxonomic scope" value="Eukaryota"/>
</dbReference>
<dbReference type="InterPro" id="IPR002110">
    <property type="entry name" value="Ankyrin_rpt"/>
</dbReference>
<name>K8F0H6_9CHLO</name>
<dbReference type="SUPFAM" id="SSF48403">
    <property type="entry name" value="Ankyrin repeat"/>
    <property type="match status" value="1"/>
</dbReference>
<dbReference type="InterPro" id="IPR023801">
    <property type="entry name" value="His_deacetylse_dom"/>
</dbReference>
<proteinExistence type="predicted"/>
<feature type="compositionally biased region" description="Low complexity" evidence="2">
    <location>
        <begin position="670"/>
        <end position="683"/>
    </location>
</feature>
<feature type="domain" description="Histone deacetylase" evidence="3">
    <location>
        <begin position="404"/>
        <end position="671"/>
    </location>
</feature>
<dbReference type="RefSeq" id="XP_007510752.1">
    <property type="nucleotide sequence ID" value="XM_007510690.1"/>
</dbReference>
<dbReference type="SMART" id="SM00248">
    <property type="entry name" value="ANK"/>
    <property type="match status" value="5"/>
</dbReference>
<dbReference type="AlphaFoldDB" id="K8F0H6"/>
<dbReference type="Pfam" id="PF00023">
    <property type="entry name" value="Ank"/>
    <property type="match status" value="1"/>
</dbReference>
<organism evidence="4 5">
    <name type="scientific">Bathycoccus prasinos</name>
    <dbReference type="NCBI Taxonomy" id="41875"/>
    <lineage>
        <taxon>Eukaryota</taxon>
        <taxon>Viridiplantae</taxon>
        <taxon>Chlorophyta</taxon>
        <taxon>Mamiellophyceae</taxon>
        <taxon>Mamiellales</taxon>
        <taxon>Bathycoccaceae</taxon>
        <taxon>Bathycoccus</taxon>
    </lineage>
</organism>
<evidence type="ECO:0000256" key="1">
    <source>
        <dbReference type="PROSITE-ProRule" id="PRU00023"/>
    </source>
</evidence>
<dbReference type="Proteomes" id="UP000198341">
    <property type="component" value="Chromosome 10"/>
</dbReference>
<feature type="compositionally biased region" description="Basic and acidic residues" evidence="2">
    <location>
        <begin position="948"/>
        <end position="962"/>
    </location>
</feature>
<feature type="repeat" description="ANK" evidence="1">
    <location>
        <begin position="158"/>
        <end position="184"/>
    </location>
</feature>
<dbReference type="Gene3D" id="1.25.40.20">
    <property type="entry name" value="Ankyrin repeat-containing domain"/>
    <property type="match status" value="3"/>
</dbReference>
<dbReference type="InterPro" id="IPR037138">
    <property type="entry name" value="His_deacetylse_dom_sf"/>
</dbReference>
<gene>
    <name evidence="4" type="ordered locus">Bathy10g04020</name>
</gene>
<dbReference type="KEGG" id="bpg:Bathy10g04020"/>
<dbReference type="GO" id="GO:0004407">
    <property type="term" value="F:histone deacetylase activity"/>
    <property type="evidence" value="ECO:0007669"/>
    <property type="project" value="TreeGrafter"/>
</dbReference>
<feature type="region of interest" description="Disordered" evidence="2">
    <location>
        <begin position="56"/>
        <end position="137"/>
    </location>
</feature>